<keyword evidence="5" id="KW-0297">G-protein coupled receptor</keyword>
<reference evidence="11" key="4">
    <citation type="submission" date="2025-08" db="UniProtKB">
        <authorList>
            <consortium name="Ensembl"/>
        </authorList>
    </citation>
    <scope>IDENTIFICATION</scope>
</reference>
<proteinExistence type="predicted"/>
<dbReference type="Ensembl" id="ENSEEET00000024687.2">
    <property type="protein sequence ID" value="ENSEEEP00000024409.2"/>
    <property type="gene ID" value="ENSEEEG00000011840.2"/>
</dbReference>
<dbReference type="GO" id="GO:0005886">
    <property type="term" value="C:plasma membrane"/>
    <property type="evidence" value="ECO:0007669"/>
    <property type="project" value="UniProtKB-SubCell"/>
</dbReference>
<keyword evidence="4 9" id="KW-1133">Transmembrane helix</keyword>
<reference evidence="12" key="2">
    <citation type="journal article" date="2017" name="Sci. Adv.">
        <title>A tail of two voltages: Proteomic comparison of the three electric organs of the electric eel.</title>
        <authorList>
            <person name="Traeger L.L."/>
            <person name="Sabat G."/>
            <person name="Barrett-Wilt G.A."/>
            <person name="Wells G.B."/>
            <person name="Sussman M.R."/>
        </authorList>
    </citation>
    <scope>NUCLEOTIDE SEQUENCE [LARGE SCALE GENOMIC DNA]</scope>
</reference>
<organism evidence="11 12">
    <name type="scientific">Electrophorus electricus</name>
    <name type="common">Electric eel</name>
    <name type="synonym">Gymnotus electricus</name>
    <dbReference type="NCBI Taxonomy" id="8005"/>
    <lineage>
        <taxon>Eukaryota</taxon>
        <taxon>Metazoa</taxon>
        <taxon>Chordata</taxon>
        <taxon>Craniata</taxon>
        <taxon>Vertebrata</taxon>
        <taxon>Euteleostomi</taxon>
        <taxon>Actinopterygii</taxon>
        <taxon>Neopterygii</taxon>
        <taxon>Teleostei</taxon>
        <taxon>Ostariophysi</taxon>
        <taxon>Gymnotiformes</taxon>
        <taxon>Gymnotoidei</taxon>
        <taxon>Gymnotidae</taxon>
        <taxon>Electrophorus</taxon>
    </lineage>
</organism>
<dbReference type="PANTHER" id="PTHR24231:SF15">
    <property type="entry name" value="2-OXOGLUTARATE RECEPTOR 1"/>
    <property type="match status" value="1"/>
</dbReference>
<dbReference type="PANTHER" id="PTHR24231">
    <property type="entry name" value="PURINOCEPTOR-RELATED G-PROTEIN COUPLED RECEPTOR"/>
    <property type="match status" value="1"/>
</dbReference>
<sequence length="320" mass="36645">MGSTAMDIVFFGNITNENCTNVGYLMMIYYLPVMYSTIFAVGVLGNVTSLLVYVTKVRPWTSNGIIMINLATTDLLYVLTMPFLAYYYARGVSWTMGEFMCRFVRFGFHFNLYGSILFLTCLAVFRYVAVVHPMQAARVKKKRWGLIASAITWILAAAQVVPMFNLIYIVEQDNTTFCLDLASNNPQQVWWYSWMLTALGFLLPLLVVSVCYTCIVKQLATGPHTQSWSHIRARRLIALVIVCFVVCFLPYHILRTLRIYTRRTPDCSCMMMKCVQAAYVVTRPVAALNSIFNLGLYTLAGDRFKQHICTFLKEIKSFRY</sequence>
<evidence type="ECO:0000313" key="11">
    <source>
        <dbReference type="Ensembl" id="ENSEEEP00000024409.2"/>
    </source>
</evidence>
<feature type="transmembrane region" description="Helical" evidence="9">
    <location>
        <begin position="108"/>
        <end position="129"/>
    </location>
</feature>
<evidence type="ECO:0000313" key="12">
    <source>
        <dbReference type="Proteomes" id="UP000314983"/>
    </source>
</evidence>
<dbReference type="GO" id="GO:0004930">
    <property type="term" value="F:G protein-coupled receptor activity"/>
    <property type="evidence" value="ECO:0007669"/>
    <property type="project" value="UniProtKB-KW"/>
</dbReference>
<dbReference type="Gene3D" id="1.20.1070.10">
    <property type="entry name" value="Rhodopsin 7-helix transmembrane proteins"/>
    <property type="match status" value="1"/>
</dbReference>
<dbReference type="PROSITE" id="PS50262">
    <property type="entry name" value="G_PROTEIN_RECEP_F1_2"/>
    <property type="match status" value="1"/>
</dbReference>
<reference evidence="11" key="5">
    <citation type="submission" date="2025-09" db="UniProtKB">
        <authorList>
            <consortium name="Ensembl"/>
        </authorList>
    </citation>
    <scope>IDENTIFICATION</scope>
</reference>
<keyword evidence="6 9" id="KW-0472">Membrane</keyword>
<protein>
    <recommendedName>
        <fullName evidence="10">G-protein coupled receptors family 1 profile domain-containing protein</fullName>
    </recommendedName>
</protein>
<dbReference type="Proteomes" id="UP000314983">
    <property type="component" value="Chromosome 16"/>
</dbReference>
<dbReference type="AlphaFoldDB" id="A0A4W4FKA4"/>
<reference evidence="11" key="3">
    <citation type="submission" date="2020-05" db="EMBL/GenBank/DDBJ databases">
        <title>Electrophorus electricus (electric eel) genome, fEleEle1, primary haplotype.</title>
        <authorList>
            <person name="Myers G."/>
            <person name="Meyer A."/>
            <person name="Fedrigo O."/>
            <person name="Formenti G."/>
            <person name="Rhie A."/>
            <person name="Tracey A."/>
            <person name="Sims Y."/>
            <person name="Jarvis E.D."/>
        </authorList>
    </citation>
    <scope>NUCLEOTIDE SEQUENCE [LARGE SCALE GENOMIC DNA]</scope>
</reference>
<dbReference type="GeneTree" id="ENSGT01030000234621"/>
<feature type="domain" description="G-protein coupled receptors family 1 profile" evidence="10">
    <location>
        <begin position="45"/>
        <end position="297"/>
    </location>
</feature>
<comment type="subcellular location">
    <subcellularLocation>
        <location evidence="1">Cell membrane</location>
        <topology evidence="1">Multi-pass membrane protein</topology>
    </subcellularLocation>
</comment>
<dbReference type="PRINTS" id="PR01157">
    <property type="entry name" value="P2YPURNOCPTR"/>
</dbReference>
<feature type="transmembrane region" description="Helical" evidence="9">
    <location>
        <begin position="190"/>
        <end position="215"/>
    </location>
</feature>
<dbReference type="SUPFAM" id="SSF81321">
    <property type="entry name" value="Family A G protein-coupled receptor-like"/>
    <property type="match status" value="1"/>
</dbReference>
<keyword evidence="8" id="KW-0807">Transducer</keyword>
<dbReference type="Pfam" id="PF00001">
    <property type="entry name" value="7tm_1"/>
    <property type="match status" value="1"/>
</dbReference>
<reference evidence="12" key="1">
    <citation type="journal article" date="2014" name="Science">
        <title>Nonhuman genetics. Genomic basis for the convergent evolution of electric organs.</title>
        <authorList>
            <person name="Gallant J.R."/>
            <person name="Traeger L.L."/>
            <person name="Volkening J.D."/>
            <person name="Moffett H."/>
            <person name="Chen P.H."/>
            <person name="Novina C.D."/>
            <person name="Phillips G.N.Jr."/>
            <person name="Anand R."/>
            <person name="Wells G.B."/>
            <person name="Pinch M."/>
            <person name="Guth R."/>
            <person name="Unguez G.A."/>
            <person name="Albert J.S."/>
            <person name="Zakon H.H."/>
            <person name="Samanta M.P."/>
            <person name="Sussman M.R."/>
        </authorList>
    </citation>
    <scope>NUCLEOTIDE SEQUENCE [LARGE SCALE GENOMIC DNA]</scope>
</reference>
<evidence type="ECO:0000259" key="10">
    <source>
        <dbReference type="PROSITE" id="PS50262"/>
    </source>
</evidence>
<evidence type="ECO:0000256" key="1">
    <source>
        <dbReference type="ARBA" id="ARBA00004651"/>
    </source>
</evidence>
<feature type="transmembrane region" description="Helical" evidence="9">
    <location>
        <begin position="150"/>
        <end position="170"/>
    </location>
</feature>
<evidence type="ECO:0000256" key="9">
    <source>
        <dbReference type="SAM" id="Phobius"/>
    </source>
</evidence>
<accession>A0A4W4FKA4</accession>
<feature type="transmembrane region" description="Helical" evidence="9">
    <location>
        <begin position="66"/>
        <end position="88"/>
    </location>
</feature>
<dbReference type="OMA" id="RCVHAAY"/>
<dbReference type="STRING" id="8005.ENSEEEP00000024409"/>
<evidence type="ECO:0000256" key="2">
    <source>
        <dbReference type="ARBA" id="ARBA00022475"/>
    </source>
</evidence>
<keyword evidence="12" id="KW-1185">Reference proteome</keyword>
<evidence type="ECO:0000256" key="8">
    <source>
        <dbReference type="ARBA" id="ARBA00023224"/>
    </source>
</evidence>
<keyword evidence="3 9" id="KW-0812">Transmembrane</keyword>
<keyword evidence="7" id="KW-0675">Receptor</keyword>
<name>A0A4W4FKA4_ELEEL</name>
<evidence type="ECO:0000256" key="3">
    <source>
        <dbReference type="ARBA" id="ARBA00022692"/>
    </source>
</evidence>
<evidence type="ECO:0000256" key="4">
    <source>
        <dbReference type="ARBA" id="ARBA00022989"/>
    </source>
</evidence>
<dbReference type="InterPro" id="IPR000276">
    <property type="entry name" value="GPCR_Rhodpsn"/>
</dbReference>
<keyword evidence="2" id="KW-1003">Cell membrane</keyword>
<feature type="transmembrane region" description="Helical" evidence="9">
    <location>
        <begin position="236"/>
        <end position="254"/>
    </location>
</feature>
<feature type="transmembrane region" description="Helical" evidence="9">
    <location>
        <begin position="33"/>
        <end position="54"/>
    </location>
</feature>
<dbReference type="PRINTS" id="PR00237">
    <property type="entry name" value="GPCRRHODOPSN"/>
</dbReference>
<dbReference type="InterPro" id="IPR017452">
    <property type="entry name" value="GPCR_Rhodpsn_7TM"/>
</dbReference>
<evidence type="ECO:0000256" key="6">
    <source>
        <dbReference type="ARBA" id="ARBA00023136"/>
    </source>
</evidence>
<evidence type="ECO:0000256" key="7">
    <source>
        <dbReference type="ARBA" id="ARBA00023170"/>
    </source>
</evidence>
<evidence type="ECO:0000256" key="5">
    <source>
        <dbReference type="ARBA" id="ARBA00023040"/>
    </source>
</evidence>